<evidence type="ECO:0000313" key="2">
    <source>
        <dbReference type="Proteomes" id="UP000061432"/>
    </source>
</evidence>
<dbReference type="AlphaFoldDB" id="A0A0C6FXC8"/>
<reference evidence="1 2" key="1">
    <citation type="journal article" date="2015" name="Genome Announc.">
        <title>Complete Genome Sequence of Methylobacterium aquaticum Strain 22A, Isolated from Racomitrium japonicum Moss.</title>
        <authorList>
            <person name="Tani A."/>
            <person name="Ogura Y."/>
            <person name="Hayashi T."/>
            <person name="Kimbara K."/>
        </authorList>
    </citation>
    <scope>NUCLEOTIDE SEQUENCE [LARGE SCALE GENOMIC DNA]</scope>
    <source>
        <strain evidence="1 2">MA-22A</strain>
    </source>
</reference>
<dbReference type="OrthoDB" id="7991781at2"/>
<dbReference type="EMBL" id="AP014704">
    <property type="protein sequence ID" value="BAQ47965.1"/>
    <property type="molecule type" value="Genomic_DNA"/>
</dbReference>
<proteinExistence type="predicted"/>
<dbReference type="PATRIC" id="fig|270351.10.peg.4865"/>
<gene>
    <name evidence="1" type="ORF">Maq22A_c25350</name>
</gene>
<dbReference type="Pfam" id="PF11367">
    <property type="entry name" value="Tail_completion_gp17"/>
    <property type="match status" value="1"/>
</dbReference>
<organism evidence="1 2">
    <name type="scientific">Methylobacterium aquaticum</name>
    <dbReference type="NCBI Taxonomy" id="270351"/>
    <lineage>
        <taxon>Bacteria</taxon>
        <taxon>Pseudomonadati</taxon>
        <taxon>Pseudomonadota</taxon>
        <taxon>Alphaproteobacteria</taxon>
        <taxon>Hyphomicrobiales</taxon>
        <taxon>Methylobacteriaceae</taxon>
        <taxon>Methylobacterium</taxon>
    </lineage>
</organism>
<dbReference type="RefSeq" id="WP_060848809.1">
    <property type="nucleotide sequence ID" value="NZ_AP014704.1"/>
</dbReference>
<sequence>MAGLDLSPGLLRAVQERLLADPALRALVGDRVREVAGAREEWPFLRVDPPEVGPYEAQGWRGCTCRLTVHAFLRGARSLGPVQDLLAAVAAALDEADLALPRGELLWLSHERSLVLPEPLGPGSWHGVARFGAVAAETT</sequence>
<reference evidence="2" key="2">
    <citation type="submission" date="2015-01" db="EMBL/GenBank/DDBJ databases">
        <title>Complete genome sequence of Methylobacterium aquaticum strain 22A.</title>
        <authorList>
            <person name="Tani A."/>
            <person name="Ogura Y."/>
            <person name="Hayashi T."/>
        </authorList>
    </citation>
    <scope>NUCLEOTIDE SEQUENCE [LARGE SCALE GENOMIC DNA]</scope>
    <source>
        <strain evidence="2">MA-22A</strain>
    </source>
</reference>
<dbReference type="KEGG" id="maqu:Maq22A_c25350"/>
<name>A0A0C6FXC8_9HYPH</name>
<protein>
    <recommendedName>
        <fullName evidence="3">DUF3168 domain-containing protein</fullName>
    </recommendedName>
</protein>
<accession>A0A0C6FXC8</accession>
<dbReference type="InterPro" id="IPR021508">
    <property type="entry name" value="Gp17-like"/>
</dbReference>
<evidence type="ECO:0000313" key="1">
    <source>
        <dbReference type="EMBL" id="BAQ47965.1"/>
    </source>
</evidence>
<dbReference type="STRING" id="270351.Maq22A_c25350"/>
<dbReference type="InterPro" id="IPR053745">
    <property type="entry name" value="Viral_Tail_Comp_sf"/>
</dbReference>
<dbReference type="Proteomes" id="UP000061432">
    <property type="component" value="Chromosome"/>
</dbReference>
<evidence type="ECO:0008006" key="3">
    <source>
        <dbReference type="Google" id="ProtNLM"/>
    </source>
</evidence>
<dbReference type="Gene3D" id="3.30.2000.30">
    <property type="match status" value="1"/>
</dbReference>